<dbReference type="PANTHER" id="PTHR11461:SF315">
    <property type="entry name" value="SERPIN-Z3-LIKE"/>
    <property type="match status" value="1"/>
</dbReference>
<sequence>MAAIATTNSDGGPDLCFLSALWIDEKFRLKKSYQELVKNVYKTTAKNVDFKRKEEVVEEANSWAKSATKGLIEQVLKPEHINEDATLLLGNALYFKGTWKDNFIQSLTQDKDFYLLNGDKVLVPFMTGCDNYTYGSFESYQAVKIPYEKGKNDKKMFSICFFLPNAKDGLPSLLKKVNSVPNFFTQDFHLWNENLAAFYIPKFKFSFTTEEGLNTMQEMGMTLPFDETCMDLTEIVENGGPLYVSMIIQKAFVEIDEKGTEAAAVTFAEDDDMGCCLSESPPKRFVADHPFLFMIREETTRSVLFTGTVVNPMLSGSDE</sequence>
<comment type="similarity">
    <text evidence="1 2">Belongs to the serpin family.</text>
</comment>
<dbReference type="STRING" id="4096.A0A1U7W0E2"/>
<evidence type="ECO:0000256" key="1">
    <source>
        <dbReference type="ARBA" id="ARBA00009500"/>
    </source>
</evidence>
<dbReference type="SMART" id="SM00093">
    <property type="entry name" value="SERPIN"/>
    <property type="match status" value="1"/>
</dbReference>
<dbReference type="InterPro" id="IPR023795">
    <property type="entry name" value="Serpin_CS"/>
</dbReference>
<dbReference type="OrthoDB" id="1063785at2759"/>
<keyword evidence="4" id="KW-1185">Reference proteome</keyword>
<dbReference type="Gene3D" id="2.30.39.10">
    <property type="entry name" value="Alpha-1-antitrypsin, domain 1"/>
    <property type="match status" value="1"/>
</dbReference>
<reference evidence="4" key="1">
    <citation type="journal article" date="2013" name="Genome Biol.">
        <title>Reference genomes and transcriptomes of Nicotiana sylvestris and Nicotiana tomentosiformis.</title>
        <authorList>
            <person name="Sierro N."/>
            <person name="Battey J.N."/>
            <person name="Ouadi S."/>
            <person name="Bovet L."/>
            <person name="Goepfert S."/>
            <person name="Bakaher N."/>
            <person name="Peitsch M.C."/>
            <person name="Ivanov N.V."/>
        </authorList>
    </citation>
    <scope>NUCLEOTIDE SEQUENCE [LARGE SCALE GENOMIC DNA]</scope>
</reference>
<dbReference type="Gene3D" id="2.10.310.10">
    <property type="entry name" value="Serpins superfamily"/>
    <property type="match status" value="1"/>
</dbReference>
<feature type="domain" description="Serpin" evidence="3">
    <location>
        <begin position="1"/>
        <end position="312"/>
    </location>
</feature>
<dbReference type="InterPro" id="IPR036186">
    <property type="entry name" value="Serpin_sf"/>
</dbReference>
<dbReference type="InterPro" id="IPR042185">
    <property type="entry name" value="Serpin_sf_2"/>
</dbReference>
<dbReference type="PROSITE" id="PS00284">
    <property type="entry name" value="SERPIN"/>
    <property type="match status" value="1"/>
</dbReference>
<dbReference type="eggNOG" id="KOG2392">
    <property type="taxonomic scope" value="Eukaryota"/>
</dbReference>
<evidence type="ECO:0000313" key="4">
    <source>
        <dbReference type="Proteomes" id="UP000189701"/>
    </source>
</evidence>
<dbReference type="PANTHER" id="PTHR11461">
    <property type="entry name" value="SERINE PROTEASE INHIBITOR, SERPIN"/>
    <property type="match status" value="1"/>
</dbReference>
<protein>
    <submittedName>
        <fullName evidence="5">Serpin-Z10-like</fullName>
    </submittedName>
</protein>
<accession>A0A1U7W0E2</accession>
<evidence type="ECO:0000259" key="3">
    <source>
        <dbReference type="SMART" id="SM00093"/>
    </source>
</evidence>
<dbReference type="SUPFAM" id="SSF56574">
    <property type="entry name" value="Serpins"/>
    <property type="match status" value="1"/>
</dbReference>
<dbReference type="AlphaFoldDB" id="A0A1U7W0E2"/>
<dbReference type="Gene3D" id="6.20.40.10">
    <property type="match status" value="1"/>
</dbReference>
<reference evidence="5" key="2">
    <citation type="submission" date="2025-08" db="UniProtKB">
        <authorList>
            <consortium name="RefSeq"/>
        </authorList>
    </citation>
    <scope>IDENTIFICATION</scope>
    <source>
        <tissue evidence="5">Leaf</tissue>
    </source>
</reference>
<dbReference type="InterPro" id="IPR042178">
    <property type="entry name" value="Serpin_sf_1"/>
</dbReference>
<dbReference type="KEGG" id="nsy:104219144"/>
<dbReference type="InterPro" id="IPR000215">
    <property type="entry name" value="Serpin_fam"/>
</dbReference>
<dbReference type="FunFam" id="2.10.310.10:FF:000001">
    <property type="entry name" value="Serpin family A member 1"/>
    <property type="match status" value="1"/>
</dbReference>
<name>A0A1U7W0E2_NICSY</name>
<dbReference type="GO" id="GO:0005615">
    <property type="term" value="C:extracellular space"/>
    <property type="evidence" value="ECO:0007669"/>
    <property type="project" value="InterPro"/>
</dbReference>
<evidence type="ECO:0000256" key="2">
    <source>
        <dbReference type="RuleBase" id="RU000411"/>
    </source>
</evidence>
<proteinExistence type="inferred from homology"/>
<dbReference type="GeneID" id="104219144"/>
<dbReference type="Pfam" id="PF00079">
    <property type="entry name" value="Serpin"/>
    <property type="match status" value="1"/>
</dbReference>
<evidence type="ECO:0000313" key="5">
    <source>
        <dbReference type="RefSeq" id="XP_009768109.1"/>
    </source>
</evidence>
<dbReference type="Proteomes" id="UP000189701">
    <property type="component" value="Unplaced"/>
</dbReference>
<dbReference type="RefSeq" id="XP_009768109.1">
    <property type="nucleotide sequence ID" value="XM_009769807.1"/>
</dbReference>
<organism evidence="4 5">
    <name type="scientific">Nicotiana sylvestris</name>
    <name type="common">Wood tobacco</name>
    <name type="synonym">South American tobacco</name>
    <dbReference type="NCBI Taxonomy" id="4096"/>
    <lineage>
        <taxon>Eukaryota</taxon>
        <taxon>Viridiplantae</taxon>
        <taxon>Streptophyta</taxon>
        <taxon>Embryophyta</taxon>
        <taxon>Tracheophyta</taxon>
        <taxon>Spermatophyta</taxon>
        <taxon>Magnoliopsida</taxon>
        <taxon>eudicotyledons</taxon>
        <taxon>Gunneridae</taxon>
        <taxon>Pentapetalae</taxon>
        <taxon>asterids</taxon>
        <taxon>lamiids</taxon>
        <taxon>Solanales</taxon>
        <taxon>Solanaceae</taxon>
        <taxon>Nicotianoideae</taxon>
        <taxon>Nicotianeae</taxon>
        <taxon>Nicotiana</taxon>
    </lineage>
</organism>
<dbReference type="Gene3D" id="3.30.497.10">
    <property type="entry name" value="Antithrombin, subunit I, domain 2"/>
    <property type="match status" value="1"/>
</dbReference>
<dbReference type="InterPro" id="IPR023796">
    <property type="entry name" value="Serpin_dom"/>
</dbReference>
<gene>
    <name evidence="5" type="primary">LOC104219144</name>
</gene>
<dbReference type="GO" id="GO:0004867">
    <property type="term" value="F:serine-type endopeptidase inhibitor activity"/>
    <property type="evidence" value="ECO:0007669"/>
    <property type="project" value="InterPro"/>
</dbReference>